<dbReference type="InterPro" id="IPR025110">
    <property type="entry name" value="AMP-bd_C"/>
</dbReference>
<evidence type="ECO:0000259" key="4">
    <source>
        <dbReference type="Pfam" id="PF13193"/>
    </source>
</evidence>
<sequence>MTTTIETLLAAAAEDAADVPALLCEGESVTYAELHARVREGAAAWRAHGLRPGNRVACWAANTIDCTVAMLSAIVAGGVLVPLNPRYTVTEVAAILPRVSPRFLVAPGLLAGRRLAAEALTVAGDARVVALGPEAPDSAVSWDEFLAGAGQEQDGTPGEIIAIQFTSGTTGKPKGAVLRQEPMLTTARTWAEVVGLGRGDVYPVTYPLAHIGGFKTGLLSPFQARATAALIPVVSAESIAEVVRTLPVAVLNAPPAAQQYVVTARRNGDIPGELSVRVAVIGSAIVPPALVRDLKQELGVGDVVIGYGLTEATGVCTMTRRGDPLDLVCDTIGRPIDGVRARIWAPDATGAPVVGEIEVTGSNVMAGYLDDPEATAEVMRDGWLRTGDLGWIGDDGYVRIAGRARDMVIVGGFNVYPAEIEHVLADHPAVADAAVVGVPDDRLGEVTAAFVVVSGELDESELLTWCRERLANFKVPRRFWVLDELPRGAVGKIAKPRLQELAVDLLRDAR</sequence>
<evidence type="ECO:0000313" key="5">
    <source>
        <dbReference type="EMBL" id="MDA0633595.1"/>
    </source>
</evidence>
<protein>
    <submittedName>
        <fullName evidence="5">AMP-binding protein</fullName>
    </submittedName>
</protein>
<dbReference type="PANTHER" id="PTHR43201:SF5">
    <property type="entry name" value="MEDIUM-CHAIN ACYL-COA LIGASE ACSF2, MITOCHONDRIAL"/>
    <property type="match status" value="1"/>
</dbReference>
<organism evidence="5 6">
    <name type="scientific">Nonomuraea corallina</name>
    <dbReference type="NCBI Taxonomy" id="2989783"/>
    <lineage>
        <taxon>Bacteria</taxon>
        <taxon>Bacillati</taxon>
        <taxon>Actinomycetota</taxon>
        <taxon>Actinomycetes</taxon>
        <taxon>Streptosporangiales</taxon>
        <taxon>Streptosporangiaceae</taxon>
        <taxon>Nonomuraea</taxon>
    </lineage>
</organism>
<feature type="domain" description="AMP-dependent synthetase/ligase" evidence="3">
    <location>
        <begin position="11"/>
        <end position="369"/>
    </location>
</feature>
<dbReference type="EMBL" id="JAPNNL010000024">
    <property type="protein sequence ID" value="MDA0633595.1"/>
    <property type="molecule type" value="Genomic_DNA"/>
</dbReference>
<feature type="domain" description="AMP-binding enzyme C-terminal" evidence="4">
    <location>
        <begin position="419"/>
        <end position="492"/>
    </location>
</feature>
<dbReference type="InterPro" id="IPR020845">
    <property type="entry name" value="AMP-binding_CS"/>
</dbReference>
<dbReference type="InterPro" id="IPR000873">
    <property type="entry name" value="AMP-dep_synth/lig_dom"/>
</dbReference>
<dbReference type="PANTHER" id="PTHR43201">
    <property type="entry name" value="ACYL-COA SYNTHETASE"/>
    <property type="match status" value="1"/>
</dbReference>
<dbReference type="SUPFAM" id="SSF56801">
    <property type="entry name" value="Acetyl-CoA synthetase-like"/>
    <property type="match status" value="1"/>
</dbReference>
<dbReference type="Gene3D" id="3.30.300.30">
    <property type="match status" value="1"/>
</dbReference>
<dbReference type="Gene3D" id="3.40.50.12780">
    <property type="entry name" value="N-terminal domain of ligase-like"/>
    <property type="match status" value="1"/>
</dbReference>
<keyword evidence="2" id="KW-0436">Ligase</keyword>
<evidence type="ECO:0000313" key="6">
    <source>
        <dbReference type="Proteomes" id="UP001144036"/>
    </source>
</evidence>
<dbReference type="Pfam" id="PF13193">
    <property type="entry name" value="AMP-binding_C"/>
    <property type="match status" value="1"/>
</dbReference>
<dbReference type="Pfam" id="PF00501">
    <property type="entry name" value="AMP-binding"/>
    <property type="match status" value="1"/>
</dbReference>
<evidence type="ECO:0000256" key="1">
    <source>
        <dbReference type="ARBA" id="ARBA00006432"/>
    </source>
</evidence>
<name>A0ABT4S8V2_9ACTN</name>
<reference evidence="5" key="1">
    <citation type="submission" date="2022-11" db="EMBL/GenBank/DDBJ databases">
        <title>Nonomuraea corallina sp. nov., a new species of the genus Nonomuraea isolated from sea side sediment in Thai sea.</title>
        <authorList>
            <person name="Ngamcharungchit C."/>
            <person name="Matsumoto A."/>
            <person name="Suriyachadkun C."/>
            <person name="Panbangred W."/>
            <person name="Inahashi Y."/>
            <person name="Intra B."/>
        </authorList>
    </citation>
    <scope>NUCLEOTIDE SEQUENCE</scope>
    <source>
        <strain evidence="5">MCN248</strain>
    </source>
</reference>
<dbReference type="RefSeq" id="WP_270154406.1">
    <property type="nucleotide sequence ID" value="NZ_JAPNNL010000024.1"/>
</dbReference>
<dbReference type="Proteomes" id="UP001144036">
    <property type="component" value="Unassembled WGS sequence"/>
</dbReference>
<gene>
    <name evidence="5" type="ORF">OUY22_09205</name>
</gene>
<dbReference type="InterPro" id="IPR042099">
    <property type="entry name" value="ANL_N_sf"/>
</dbReference>
<dbReference type="InterPro" id="IPR045851">
    <property type="entry name" value="AMP-bd_C_sf"/>
</dbReference>
<accession>A0ABT4S8V2</accession>
<evidence type="ECO:0000259" key="3">
    <source>
        <dbReference type="Pfam" id="PF00501"/>
    </source>
</evidence>
<evidence type="ECO:0000256" key="2">
    <source>
        <dbReference type="ARBA" id="ARBA00022598"/>
    </source>
</evidence>
<comment type="caution">
    <text evidence="5">The sequence shown here is derived from an EMBL/GenBank/DDBJ whole genome shotgun (WGS) entry which is preliminary data.</text>
</comment>
<dbReference type="PROSITE" id="PS00455">
    <property type="entry name" value="AMP_BINDING"/>
    <property type="match status" value="1"/>
</dbReference>
<keyword evidence="6" id="KW-1185">Reference proteome</keyword>
<proteinExistence type="inferred from homology"/>
<comment type="similarity">
    <text evidence="1">Belongs to the ATP-dependent AMP-binding enzyme family.</text>
</comment>